<keyword evidence="1" id="KW-0812">Transmembrane</keyword>
<evidence type="ECO:0000313" key="3">
    <source>
        <dbReference type="Proteomes" id="UP000186684"/>
    </source>
</evidence>
<keyword evidence="1" id="KW-0472">Membrane</keyword>
<sequence>MSDHDRPTVLSRISTGTRVGLILAGAAALAMVMTGIDWRLCAAAWPLGGLLVLRSSMMRETPISPDPDAVPA</sequence>
<accession>A0A1N7K5R0</accession>
<dbReference type="RefSeq" id="WP_076444602.1">
    <property type="nucleotide sequence ID" value="NZ_FTOQ01000001.1"/>
</dbReference>
<dbReference type="OrthoDB" id="2957247at2"/>
<dbReference type="EMBL" id="FTOQ01000001">
    <property type="protein sequence ID" value="SIS56933.1"/>
    <property type="molecule type" value="Genomic_DNA"/>
</dbReference>
<organism evidence="2 3">
    <name type="scientific">Roseivivax lentus</name>
    <dbReference type="NCBI Taxonomy" id="633194"/>
    <lineage>
        <taxon>Bacteria</taxon>
        <taxon>Pseudomonadati</taxon>
        <taxon>Pseudomonadota</taxon>
        <taxon>Alphaproteobacteria</taxon>
        <taxon>Rhodobacterales</taxon>
        <taxon>Roseobacteraceae</taxon>
        <taxon>Roseivivax</taxon>
    </lineage>
</organism>
<reference evidence="3" key="1">
    <citation type="submission" date="2017-01" db="EMBL/GenBank/DDBJ databases">
        <authorList>
            <person name="Varghese N."/>
            <person name="Submissions S."/>
        </authorList>
    </citation>
    <scope>NUCLEOTIDE SEQUENCE [LARGE SCALE GENOMIC DNA]</scope>
    <source>
        <strain evidence="3">DSM 29430</strain>
    </source>
</reference>
<dbReference type="AlphaFoldDB" id="A0A1N7K5R0"/>
<proteinExistence type="predicted"/>
<dbReference type="Proteomes" id="UP000186684">
    <property type="component" value="Unassembled WGS sequence"/>
</dbReference>
<protein>
    <submittedName>
        <fullName evidence="2">Uncharacterized protein</fullName>
    </submittedName>
</protein>
<evidence type="ECO:0000313" key="2">
    <source>
        <dbReference type="EMBL" id="SIS56933.1"/>
    </source>
</evidence>
<name>A0A1N7K5R0_9RHOB</name>
<gene>
    <name evidence="2" type="ORF">SAMN05421759_101479</name>
</gene>
<evidence type="ECO:0000256" key="1">
    <source>
        <dbReference type="SAM" id="Phobius"/>
    </source>
</evidence>
<keyword evidence="3" id="KW-1185">Reference proteome</keyword>
<feature type="transmembrane region" description="Helical" evidence="1">
    <location>
        <begin position="20"/>
        <end position="53"/>
    </location>
</feature>
<keyword evidence="1" id="KW-1133">Transmembrane helix</keyword>